<evidence type="ECO:0000313" key="1">
    <source>
        <dbReference type="EMBL" id="SVB49119.1"/>
    </source>
</evidence>
<proteinExistence type="predicted"/>
<organism evidence="1">
    <name type="scientific">marine metagenome</name>
    <dbReference type="NCBI Taxonomy" id="408172"/>
    <lineage>
        <taxon>unclassified sequences</taxon>
        <taxon>metagenomes</taxon>
        <taxon>ecological metagenomes</taxon>
    </lineage>
</organism>
<gene>
    <name evidence="1" type="ORF">METZ01_LOCUS201973</name>
</gene>
<dbReference type="AlphaFoldDB" id="A0A382EFG1"/>
<dbReference type="EMBL" id="UINC01044115">
    <property type="protein sequence ID" value="SVB49119.1"/>
    <property type="molecule type" value="Genomic_DNA"/>
</dbReference>
<reference evidence="1" key="1">
    <citation type="submission" date="2018-05" db="EMBL/GenBank/DDBJ databases">
        <authorList>
            <person name="Lanie J.A."/>
            <person name="Ng W.-L."/>
            <person name="Kazmierczak K.M."/>
            <person name="Andrzejewski T.M."/>
            <person name="Davidsen T.M."/>
            <person name="Wayne K.J."/>
            <person name="Tettelin H."/>
            <person name="Glass J.I."/>
            <person name="Rusch D."/>
            <person name="Podicherti R."/>
            <person name="Tsui H.-C.T."/>
            <person name="Winkler M.E."/>
        </authorList>
    </citation>
    <scope>NUCLEOTIDE SEQUENCE</scope>
</reference>
<protein>
    <submittedName>
        <fullName evidence="1">Uncharacterized protein</fullName>
    </submittedName>
</protein>
<sequence>MDYSKIKINKYFPKRTPEEYDRLYITDELEKISWAIDQLSFGHLDVINVAPIKPRQGDIRYADGTNWNPGSGEGVYFFNAAGSWVKF</sequence>
<accession>A0A382EFG1</accession>
<name>A0A382EFG1_9ZZZZ</name>